<evidence type="ECO:0000256" key="1">
    <source>
        <dbReference type="SAM" id="MobiDB-lite"/>
    </source>
</evidence>
<evidence type="ECO:0000256" key="2">
    <source>
        <dbReference type="SAM" id="Phobius"/>
    </source>
</evidence>
<comment type="caution">
    <text evidence="3">The sequence shown here is derived from an EMBL/GenBank/DDBJ whole genome shotgun (WGS) entry which is preliminary data.</text>
</comment>
<feature type="transmembrane region" description="Helical" evidence="2">
    <location>
        <begin position="6"/>
        <end position="27"/>
    </location>
</feature>
<proteinExistence type="predicted"/>
<feature type="compositionally biased region" description="Basic and acidic residues" evidence="1">
    <location>
        <begin position="247"/>
        <end position="259"/>
    </location>
</feature>
<dbReference type="EMBL" id="JADKMA010000119">
    <property type="protein sequence ID" value="MBO8194282.1"/>
    <property type="molecule type" value="Genomic_DNA"/>
</dbReference>
<dbReference type="RefSeq" id="WP_209241388.1">
    <property type="nucleotide sequence ID" value="NZ_JADKMA010000119.1"/>
</dbReference>
<protein>
    <recommendedName>
        <fullName evidence="5">Secreted protein</fullName>
    </recommendedName>
</protein>
<sequence length="266" mass="28581">MDVAVVIGLVFVLAVLIFGTIITLRVVRAVKRGVERTGAQVRRTAEETMLKARSAQPGPIGEAARIRLKLRTSIDSTRAALEAGARNDPSLSEAADLLDKLHEHARHLDGELRMLMEREPDQSRVAARLPEARERMQRIKESADSLRFAAQDRARQFDAEGLSALRDRIDIESGALRHWTRDPAGPGPVSSGQADHGSPADAEAAAESSAGAASSASTQSPASAEQTARPELGPSGQGLDPSLTDPTADRRDSMPTFEKRRPRSAS</sequence>
<accession>A0ABS3XFW7</accession>
<dbReference type="Proteomes" id="UP001519064">
    <property type="component" value="Unassembled WGS sequence"/>
</dbReference>
<evidence type="ECO:0008006" key="5">
    <source>
        <dbReference type="Google" id="ProtNLM"/>
    </source>
</evidence>
<gene>
    <name evidence="3" type="ORF">ITI46_21845</name>
</gene>
<keyword evidence="2" id="KW-0812">Transmembrane</keyword>
<keyword evidence="2" id="KW-0472">Membrane</keyword>
<reference evidence="3 4" key="1">
    <citation type="submission" date="2020-11" db="EMBL/GenBank/DDBJ databases">
        <title>Streptomyces spirodelae sp. nov., isolated from duckweed.</title>
        <authorList>
            <person name="Saimee Y."/>
            <person name="Duangmal K."/>
        </authorList>
    </citation>
    <scope>NUCLEOTIDE SEQUENCE [LARGE SCALE GENOMIC DNA]</scope>
    <source>
        <strain evidence="3 4">S16-07</strain>
    </source>
</reference>
<evidence type="ECO:0000313" key="3">
    <source>
        <dbReference type="EMBL" id="MBO8194282.1"/>
    </source>
</evidence>
<evidence type="ECO:0000313" key="4">
    <source>
        <dbReference type="Proteomes" id="UP001519064"/>
    </source>
</evidence>
<name>A0ABS3XFW7_9ACTN</name>
<keyword evidence="4" id="KW-1185">Reference proteome</keyword>
<feature type="compositionally biased region" description="Low complexity" evidence="1">
    <location>
        <begin position="194"/>
        <end position="227"/>
    </location>
</feature>
<keyword evidence="2" id="KW-1133">Transmembrane helix</keyword>
<feature type="region of interest" description="Disordered" evidence="1">
    <location>
        <begin position="176"/>
        <end position="266"/>
    </location>
</feature>
<organism evidence="3 4">
    <name type="scientific">Streptomyces oryzae</name>
    <dbReference type="NCBI Taxonomy" id="1434886"/>
    <lineage>
        <taxon>Bacteria</taxon>
        <taxon>Bacillati</taxon>
        <taxon>Actinomycetota</taxon>
        <taxon>Actinomycetes</taxon>
        <taxon>Kitasatosporales</taxon>
        <taxon>Streptomycetaceae</taxon>
        <taxon>Streptomyces</taxon>
    </lineage>
</organism>